<name>A0A2P6S0M9_ROSCH</name>
<dbReference type="SUPFAM" id="SSF53756">
    <property type="entry name" value="UDP-Glycosyltransferase/glycogen phosphorylase"/>
    <property type="match status" value="1"/>
</dbReference>
<proteinExistence type="predicted"/>
<keyword evidence="1" id="KW-0808">Transferase</keyword>
<reference evidence="1 2" key="1">
    <citation type="journal article" date="2018" name="Nat. Genet.">
        <title>The Rosa genome provides new insights in the design of modern roses.</title>
        <authorList>
            <person name="Bendahmane M."/>
        </authorList>
    </citation>
    <scope>NUCLEOTIDE SEQUENCE [LARGE SCALE GENOMIC DNA]</scope>
    <source>
        <strain evidence="2">cv. Old Blush</strain>
    </source>
</reference>
<gene>
    <name evidence="1" type="ORF">RchiOBHm_Chr2g0153311</name>
</gene>
<dbReference type="EC" id="2.4.1.91" evidence="1"/>
<dbReference type="Proteomes" id="UP000238479">
    <property type="component" value="Chromosome 2"/>
</dbReference>
<evidence type="ECO:0000313" key="2">
    <source>
        <dbReference type="Proteomes" id="UP000238479"/>
    </source>
</evidence>
<accession>A0A2P6S0M9</accession>
<sequence length="60" mass="6517">MKKPAELVFIPYAGAGHLVPTVEIAKLLVSRDDHLFITVLIMKTPFGSTATDTYIDSIAV</sequence>
<comment type="caution">
    <text evidence="1">The sequence shown here is derived from an EMBL/GenBank/DDBJ whole genome shotgun (WGS) entry which is preliminary data.</text>
</comment>
<dbReference type="EMBL" id="PDCK01000040">
    <property type="protein sequence ID" value="PRQ52239.1"/>
    <property type="molecule type" value="Genomic_DNA"/>
</dbReference>
<keyword evidence="1" id="KW-0328">Glycosyltransferase</keyword>
<dbReference type="AlphaFoldDB" id="A0A2P6S0M9"/>
<keyword evidence="2" id="KW-1185">Reference proteome</keyword>
<protein>
    <submittedName>
        <fullName evidence="1">Putative flavonol 3-O-glucosyltransferase</fullName>
        <ecNumber evidence="1">2.4.1.91</ecNumber>
    </submittedName>
</protein>
<dbReference type="GO" id="GO:0047893">
    <property type="term" value="F:flavonol 3-O-glucosyltransferase activity"/>
    <property type="evidence" value="ECO:0007669"/>
    <property type="project" value="UniProtKB-EC"/>
</dbReference>
<dbReference type="Gramene" id="PRQ52239">
    <property type="protein sequence ID" value="PRQ52239"/>
    <property type="gene ID" value="RchiOBHm_Chr2g0153311"/>
</dbReference>
<dbReference type="Gene3D" id="3.40.50.2000">
    <property type="entry name" value="Glycogen Phosphorylase B"/>
    <property type="match status" value="1"/>
</dbReference>
<organism evidence="1 2">
    <name type="scientific">Rosa chinensis</name>
    <name type="common">China rose</name>
    <dbReference type="NCBI Taxonomy" id="74649"/>
    <lineage>
        <taxon>Eukaryota</taxon>
        <taxon>Viridiplantae</taxon>
        <taxon>Streptophyta</taxon>
        <taxon>Embryophyta</taxon>
        <taxon>Tracheophyta</taxon>
        <taxon>Spermatophyta</taxon>
        <taxon>Magnoliopsida</taxon>
        <taxon>eudicotyledons</taxon>
        <taxon>Gunneridae</taxon>
        <taxon>Pentapetalae</taxon>
        <taxon>rosids</taxon>
        <taxon>fabids</taxon>
        <taxon>Rosales</taxon>
        <taxon>Rosaceae</taxon>
        <taxon>Rosoideae</taxon>
        <taxon>Rosoideae incertae sedis</taxon>
        <taxon>Rosa</taxon>
    </lineage>
</organism>
<evidence type="ECO:0000313" key="1">
    <source>
        <dbReference type="EMBL" id="PRQ52239.1"/>
    </source>
</evidence>